<dbReference type="GeneID" id="108565505"/>
<proteinExistence type="predicted"/>
<sequence>MNVDIIAISSSDEEGDKENGVIKVEEPLAKKIKIDPAAVTEIIQLSDDEDVKTEVVKTVELVPGASKEVSSDPPVSTEKSEDTLPTVACVEPLNEVDSDEIPAFFKQFIDNCIGTIKAESIIAKAKSKIILLYKVFKRAGDFSSSDEFKNIIEEYTANLLKQPQHGIRYFYDAYKHLVNQQNSKGIDNENVKKLDRILRKLSEKIQKLEEMCDEDDNVLDENTSKYTQLQRYKERATNVYAKIMELEESDPHSGRLYYARLDYGSSKHPEINHAINKKFKCRKKIVFPTFDEVNKCVRSCVEENATLKLKLSESAISREVQFNFEHLGNLIQRKRKQDLALIHFESFLGDSIDPALSDPALEEKLRNNKKLGDNKLNVTFQKFADTEWDANKVVSEDSDDSHIASDNNDEEK</sequence>
<dbReference type="InterPro" id="IPR046378">
    <property type="entry name" value="DAXX_histone-bd"/>
</dbReference>
<dbReference type="InterPro" id="IPR046426">
    <property type="entry name" value="DAXX_histone-bd_sf"/>
</dbReference>
<name>A0ABM1N104_NICVS</name>
<dbReference type="Gene3D" id="1.20.58.2170">
    <property type="match status" value="1"/>
</dbReference>
<organism evidence="3 4">
    <name type="scientific">Nicrophorus vespilloides</name>
    <name type="common">Boreal carrion beetle</name>
    <dbReference type="NCBI Taxonomy" id="110193"/>
    <lineage>
        <taxon>Eukaryota</taxon>
        <taxon>Metazoa</taxon>
        <taxon>Ecdysozoa</taxon>
        <taxon>Arthropoda</taxon>
        <taxon>Hexapoda</taxon>
        <taxon>Insecta</taxon>
        <taxon>Pterygota</taxon>
        <taxon>Neoptera</taxon>
        <taxon>Endopterygota</taxon>
        <taxon>Coleoptera</taxon>
        <taxon>Polyphaga</taxon>
        <taxon>Staphyliniformia</taxon>
        <taxon>Silphidae</taxon>
        <taxon>Nicrophorinae</taxon>
        <taxon>Nicrophorus</taxon>
    </lineage>
</organism>
<evidence type="ECO:0000259" key="2">
    <source>
        <dbReference type="Pfam" id="PF20920"/>
    </source>
</evidence>
<evidence type="ECO:0000313" key="4">
    <source>
        <dbReference type="RefSeq" id="XP_017780504.1"/>
    </source>
</evidence>
<evidence type="ECO:0000313" key="3">
    <source>
        <dbReference type="Proteomes" id="UP000695000"/>
    </source>
</evidence>
<evidence type="ECO:0000256" key="1">
    <source>
        <dbReference type="SAM" id="Coils"/>
    </source>
</evidence>
<protein>
    <submittedName>
        <fullName evidence="4">Uncharacterized protein LOC108565505</fullName>
    </submittedName>
</protein>
<reference evidence="4" key="1">
    <citation type="submission" date="2025-08" db="UniProtKB">
        <authorList>
            <consortium name="RefSeq"/>
        </authorList>
    </citation>
    <scope>IDENTIFICATION</scope>
    <source>
        <tissue evidence="4">Whole Larva</tissue>
    </source>
</reference>
<dbReference type="RefSeq" id="XP_017780504.1">
    <property type="nucleotide sequence ID" value="XM_017925015.1"/>
</dbReference>
<feature type="domain" description="Daxx histone-binding" evidence="2">
    <location>
        <begin position="304"/>
        <end position="384"/>
    </location>
</feature>
<dbReference type="Proteomes" id="UP000695000">
    <property type="component" value="Unplaced"/>
</dbReference>
<keyword evidence="1" id="KW-0175">Coiled coil</keyword>
<gene>
    <name evidence="4" type="primary">LOC108565505</name>
</gene>
<dbReference type="Pfam" id="PF20920">
    <property type="entry name" value="DAXX_hist_bd"/>
    <property type="match status" value="1"/>
</dbReference>
<accession>A0ABM1N104</accession>
<keyword evidence="3" id="KW-1185">Reference proteome</keyword>
<feature type="coiled-coil region" evidence="1">
    <location>
        <begin position="191"/>
        <end position="249"/>
    </location>
</feature>